<dbReference type="Proteomes" id="UP000583556">
    <property type="component" value="Unassembled WGS sequence"/>
</dbReference>
<evidence type="ECO:0000256" key="1">
    <source>
        <dbReference type="ARBA" id="ARBA00006484"/>
    </source>
</evidence>
<dbReference type="RefSeq" id="WP_169493138.1">
    <property type="nucleotide sequence ID" value="NZ_JABBGM010000003.1"/>
</dbReference>
<dbReference type="InterPro" id="IPR036291">
    <property type="entry name" value="NAD(P)-bd_dom_sf"/>
</dbReference>
<dbReference type="Gene3D" id="3.40.50.720">
    <property type="entry name" value="NAD(P)-binding Rossmann-like Domain"/>
    <property type="match status" value="1"/>
</dbReference>
<evidence type="ECO:0000313" key="3">
    <source>
        <dbReference type="EMBL" id="NML93876.1"/>
    </source>
</evidence>
<sequence length="277" mass="28206">MTSEVIVVIGAGGIGEAVARRQGVGRTVLLADINSGVLSAAATRLQEAGYTVETTLVDTTSRPSVTALAQRAADLGAVVNLVNTAGVSPNMAPPARVLEVDLYGTALVFEVFEQVIARGGAALVVSSMAGHMIPQLPAEQEKALAFTPADDLLALDFLSPAAVPDSMVAYCLAKRANTVRVRGASIAWGNRGARINAISPGIVVTPLALHELASPIGDGYRAMITASPAKRMAPPDEIAAACAWLLGPEAGFVTGSDLLIDGGVIAAMFAGKIGLPG</sequence>
<keyword evidence="2" id="KW-0560">Oxidoreductase</keyword>
<dbReference type="NCBIfam" id="NF005395">
    <property type="entry name" value="PRK06940.1"/>
    <property type="match status" value="1"/>
</dbReference>
<evidence type="ECO:0000313" key="4">
    <source>
        <dbReference type="Proteomes" id="UP000583556"/>
    </source>
</evidence>
<proteinExistence type="inferred from homology"/>
<protein>
    <submittedName>
        <fullName evidence="3">SDR family oxidoreductase</fullName>
    </submittedName>
</protein>
<organism evidence="3 4">
    <name type="scientific">Novosphingobium olei</name>
    <dbReference type="NCBI Taxonomy" id="2728851"/>
    <lineage>
        <taxon>Bacteria</taxon>
        <taxon>Pseudomonadati</taxon>
        <taxon>Pseudomonadota</taxon>
        <taxon>Alphaproteobacteria</taxon>
        <taxon>Sphingomonadales</taxon>
        <taxon>Sphingomonadaceae</taxon>
        <taxon>Novosphingobium</taxon>
    </lineage>
</organism>
<name>A0A7Y0G969_9SPHN</name>
<dbReference type="PRINTS" id="PR00081">
    <property type="entry name" value="GDHRDH"/>
</dbReference>
<comment type="similarity">
    <text evidence="1">Belongs to the short-chain dehydrogenases/reductases (SDR) family.</text>
</comment>
<reference evidence="3 4" key="1">
    <citation type="submission" date="2020-04" db="EMBL/GenBank/DDBJ databases">
        <title>Novosphingobium sp. TW-4 isolated from soil.</title>
        <authorList>
            <person name="Dahal R.H."/>
            <person name="Chaudhary D.K."/>
        </authorList>
    </citation>
    <scope>NUCLEOTIDE SEQUENCE [LARGE SCALE GENOMIC DNA]</scope>
    <source>
        <strain evidence="3 4">TW-4</strain>
    </source>
</reference>
<gene>
    <name evidence="3" type="ORF">HHL27_09365</name>
</gene>
<comment type="caution">
    <text evidence="3">The sequence shown here is derived from an EMBL/GenBank/DDBJ whole genome shotgun (WGS) entry which is preliminary data.</text>
</comment>
<dbReference type="PANTHER" id="PTHR24321">
    <property type="entry name" value="DEHYDROGENASES, SHORT CHAIN"/>
    <property type="match status" value="1"/>
</dbReference>
<dbReference type="InterPro" id="IPR002347">
    <property type="entry name" value="SDR_fam"/>
</dbReference>
<dbReference type="PANTHER" id="PTHR24321:SF8">
    <property type="entry name" value="ESTRADIOL 17-BETA-DEHYDROGENASE 8-RELATED"/>
    <property type="match status" value="1"/>
</dbReference>
<dbReference type="Pfam" id="PF00106">
    <property type="entry name" value="adh_short"/>
    <property type="match status" value="1"/>
</dbReference>
<dbReference type="AlphaFoldDB" id="A0A7Y0G969"/>
<dbReference type="EMBL" id="JABBGM010000003">
    <property type="protein sequence ID" value="NML93876.1"/>
    <property type="molecule type" value="Genomic_DNA"/>
</dbReference>
<accession>A0A7Y0G969</accession>
<keyword evidence="4" id="KW-1185">Reference proteome</keyword>
<dbReference type="SUPFAM" id="SSF51735">
    <property type="entry name" value="NAD(P)-binding Rossmann-fold domains"/>
    <property type="match status" value="1"/>
</dbReference>
<dbReference type="Pfam" id="PF13561">
    <property type="entry name" value="adh_short_C2"/>
    <property type="match status" value="1"/>
</dbReference>
<dbReference type="GO" id="GO:0016491">
    <property type="term" value="F:oxidoreductase activity"/>
    <property type="evidence" value="ECO:0007669"/>
    <property type="project" value="UniProtKB-KW"/>
</dbReference>
<evidence type="ECO:0000256" key="2">
    <source>
        <dbReference type="ARBA" id="ARBA00023002"/>
    </source>
</evidence>